<reference evidence="8 9" key="1">
    <citation type="submission" date="2019-06" db="EMBL/GenBank/DDBJ databases">
        <title>Persicimonas caeni gen. nov., sp. nov., a predatory bacterium isolated from solar saltern.</title>
        <authorList>
            <person name="Wang S."/>
        </authorList>
    </citation>
    <scope>NUCLEOTIDE SEQUENCE [LARGE SCALE GENOMIC DNA]</scope>
    <source>
        <strain evidence="8 9">YN101</strain>
    </source>
</reference>
<dbReference type="OrthoDB" id="5476077at2"/>
<dbReference type="RefSeq" id="WP_141197747.1">
    <property type="nucleotide sequence ID" value="NZ_CP041186.1"/>
</dbReference>
<keyword evidence="9" id="KW-1185">Reference proteome</keyword>
<dbReference type="PROSITE" id="PS00108">
    <property type="entry name" value="PROTEIN_KINASE_ST"/>
    <property type="match status" value="1"/>
</dbReference>
<dbReference type="SMART" id="SM00028">
    <property type="entry name" value="TPR"/>
    <property type="match status" value="9"/>
</dbReference>
<keyword evidence="2 5" id="KW-0547">Nucleotide-binding</keyword>
<dbReference type="PANTHER" id="PTHR43289">
    <property type="entry name" value="MITOGEN-ACTIVATED PROTEIN KINASE KINASE KINASE 20-RELATED"/>
    <property type="match status" value="1"/>
</dbReference>
<dbReference type="InterPro" id="IPR000719">
    <property type="entry name" value="Prot_kinase_dom"/>
</dbReference>
<dbReference type="PANTHER" id="PTHR43289:SF6">
    <property type="entry name" value="SERINE_THREONINE-PROTEIN KINASE NEKL-3"/>
    <property type="match status" value="1"/>
</dbReference>
<keyword evidence="4 5" id="KW-0067">ATP-binding</keyword>
<feature type="binding site" evidence="5">
    <location>
        <position position="49"/>
    </location>
    <ligand>
        <name>ATP</name>
        <dbReference type="ChEBI" id="CHEBI:30616"/>
    </ligand>
</feature>
<dbReference type="SUPFAM" id="SSF56112">
    <property type="entry name" value="Protein kinase-like (PK-like)"/>
    <property type="match status" value="1"/>
</dbReference>
<dbReference type="Gene3D" id="3.30.200.20">
    <property type="entry name" value="Phosphorylase Kinase, domain 1"/>
    <property type="match status" value="1"/>
</dbReference>
<dbReference type="GO" id="GO:0004674">
    <property type="term" value="F:protein serine/threonine kinase activity"/>
    <property type="evidence" value="ECO:0007669"/>
    <property type="project" value="TreeGrafter"/>
</dbReference>
<dbReference type="InterPro" id="IPR008271">
    <property type="entry name" value="Ser/Thr_kinase_AS"/>
</dbReference>
<dbReference type="PROSITE" id="PS00107">
    <property type="entry name" value="PROTEIN_KINASE_ATP"/>
    <property type="match status" value="1"/>
</dbReference>
<dbReference type="PROSITE" id="PS50011">
    <property type="entry name" value="PROTEIN_KINASE_DOM"/>
    <property type="match status" value="1"/>
</dbReference>
<sequence length="1246" mass="138015">MSSKQQVPQLKPGDVVAGRFRIVERIGSGGFSVVYRAHQEAMNRFVALKILKPAASSDEKIVERFRREALFASHLSHPNTISLFDYGHTDDGLCYIAMELLHGTDLAEVVQTGKPMKLERVWNILVQCCHSLAEAHRLGLVHRDLKPENIFLVERDGPELVKVLDFGVSKAINNFANAGPRTMAPLTQEGTVFGTPLYMAPEQAMAESISPAVDVYALGHIAFEMITGKAAYGDCTNAMDVMLKQINDPPLVLPDPWSQTPFSPLITKCTLKDPDERIEDATKLREHLLHDAFLPYMDEQSRPNRTRSLPRVNTVDGGPPSAHYTVPPESTEEVEEVYRWELDVLDEALAEVRQVQEMRLVIVRGSPGTGRSNLLRAFLKRHRGDDGCVIVHRQSHNEQNQGESDSQSAGLETDLACVTDDALEGRGVSELKRMLHQHYDHERGRSPDGDRVDSDSAPISALGAQRDNFLSRITGPFRDASERGVLVWGVENLEKIDTLTLAFLDHFFRDLKSNPAPILIVATVYPDDLMRRPGLLRYTQELLQATKPLARQLSLVAPGERKAGDNATGAPRPPTDYPTETPGSGSFMGDELPTLQGNGLDEESQPQSIELFDELDDDKEQAPKERDETDIAFDTVLGFLAELGDEVPDDLWKLARARVLPSMFMALADFIVDQAERFGIIQRRGETICFAQPGFAEEMRESFDELVDPVPTHLELAALLLDHYDSLDREQLNTVVRHLRSAQAPYEAMELLMQAGEEAYRSFDLDSAREYYLQIRQLIDDLDSGRIHAGGGAETGNDFEQARVWVRLGEIHGALGEHGAAEDAINKALLPDSDATPELRGRAYKILGDLAVSQERYENGKTHYRHARDSFREAGHPGAFVAAMGAMGHCALMEGKPKEAEEILSVALERASRLQNNVLGARLGRFMGQVLMRQARFDDAVRHLGTSLGTFEQINSRKEVAETLAELGQAAFAATDFSASRDYHERALTEAASNHVVLPESPHLGLGRAFSALGDTEQATAHLRRAVDEIAVSSDRLQEARVRFHIGDVDLAAGRFGKALEHFLKVEETAKNVGHTELWLEASIRRAYLSFDSGDSADAYEQLSQTMQLAESLGDAGGELRVRAHVIYLQLLEHDFRTRGATFASLIDKSKERGYTRARVLCQYFKSDVHAAHGEADQALALLAEARMGAAELRDYALLLPIERRVRLLERSLGKAAGEADDGFAIGALVPPEVGNRRFSEGRVGR</sequence>
<evidence type="ECO:0000256" key="3">
    <source>
        <dbReference type="ARBA" id="ARBA00022777"/>
    </source>
</evidence>
<dbReference type="InterPro" id="IPR011990">
    <property type="entry name" value="TPR-like_helical_dom_sf"/>
</dbReference>
<dbReference type="InterPro" id="IPR041664">
    <property type="entry name" value="AAA_16"/>
</dbReference>
<dbReference type="AlphaFoldDB" id="A0A4Y6PSF3"/>
<feature type="domain" description="Protein kinase" evidence="7">
    <location>
        <begin position="20"/>
        <end position="293"/>
    </location>
</feature>
<evidence type="ECO:0000256" key="1">
    <source>
        <dbReference type="ARBA" id="ARBA00022679"/>
    </source>
</evidence>
<dbReference type="Pfam" id="PF13191">
    <property type="entry name" value="AAA_16"/>
    <property type="match status" value="1"/>
</dbReference>
<keyword evidence="1" id="KW-0808">Transferase</keyword>
<accession>A0A4Y6PSF3</accession>
<dbReference type="Pfam" id="PF13424">
    <property type="entry name" value="TPR_12"/>
    <property type="match status" value="1"/>
</dbReference>
<evidence type="ECO:0000256" key="5">
    <source>
        <dbReference type="PROSITE-ProRule" id="PRU10141"/>
    </source>
</evidence>
<dbReference type="Proteomes" id="UP000315995">
    <property type="component" value="Chromosome"/>
</dbReference>
<dbReference type="Pfam" id="PF00069">
    <property type="entry name" value="Pkinase"/>
    <property type="match status" value="1"/>
</dbReference>
<protein>
    <recommendedName>
        <fullName evidence="7">Protein kinase domain-containing protein</fullName>
    </recommendedName>
</protein>
<dbReference type="EMBL" id="CP041186">
    <property type="protein sequence ID" value="QDG51262.1"/>
    <property type="molecule type" value="Genomic_DNA"/>
</dbReference>
<evidence type="ECO:0000313" key="9">
    <source>
        <dbReference type="Proteomes" id="UP000315995"/>
    </source>
</evidence>
<feature type="region of interest" description="Disordered" evidence="6">
    <location>
        <begin position="555"/>
        <end position="604"/>
    </location>
</feature>
<dbReference type="InterPro" id="IPR017441">
    <property type="entry name" value="Protein_kinase_ATP_BS"/>
</dbReference>
<dbReference type="SUPFAM" id="SSF48452">
    <property type="entry name" value="TPR-like"/>
    <property type="match status" value="3"/>
</dbReference>
<dbReference type="Pfam" id="PF13181">
    <property type="entry name" value="TPR_8"/>
    <property type="match status" value="1"/>
</dbReference>
<dbReference type="CDD" id="cd14014">
    <property type="entry name" value="STKc_PknB_like"/>
    <property type="match status" value="1"/>
</dbReference>
<evidence type="ECO:0000256" key="4">
    <source>
        <dbReference type="ARBA" id="ARBA00022840"/>
    </source>
</evidence>
<feature type="region of interest" description="Disordered" evidence="6">
    <location>
        <begin position="438"/>
        <end position="457"/>
    </location>
</feature>
<dbReference type="InterPro" id="IPR011009">
    <property type="entry name" value="Kinase-like_dom_sf"/>
</dbReference>
<dbReference type="InterPro" id="IPR019734">
    <property type="entry name" value="TPR_rpt"/>
</dbReference>
<evidence type="ECO:0000256" key="2">
    <source>
        <dbReference type="ARBA" id="ARBA00022741"/>
    </source>
</evidence>
<keyword evidence="3" id="KW-0418">Kinase</keyword>
<name>A0A4Y6PSF3_PERCE</name>
<evidence type="ECO:0000256" key="6">
    <source>
        <dbReference type="SAM" id="MobiDB-lite"/>
    </source>
</evidence>
<gene>
    <name evidence="8" type="ORF">FIV42_11075</name>
</gene>
<feature type="compositionally biased region" description="Basic and acidic residues" evidence="6">
    <location>
        <begin position="438"/>
        <end position="454"/>
    </location>
</feature>
<dbReference type="GO" id="GO:0005524">
    <property type="term" value="F:ATP binding"/>
    <property type="evidence" value="ECO:0007669"/>
    <property type="project" value="UniProtKB-UniRule"/>
</dbReference>
<dbReference type="Gene3D" id="1.10.510.10">
    <property type="entry name" value="Transferase(Phosphotransferase) domain 1"/>
    <property type="match status" value="1"/>
</dbReference>
<proteinExistence type="predicted"/>
<evidence type="ECO:0000259" key="7">
    <source>
        <dbReference type="PROSITE" id="PS50011"/>
    </source>
</evidence>
<organism evidence="8 9">
    <name type="scientific">Persicimonas caeni</name>
    <dbReference type="NCBI Taxonomy" id="2292766"/>
    <lineage>
        <taxon>Bacteria</taxon>
        <taxon>Deltaproteobacteria</taxon>
        <taxon>Bradymonadales</taxon>
        <taxon>Bradymonadaceae</taxon>
        <taxon>Persicimonas</taxon>
    </lineage>
</organism>
<dbReference type="SMART" id="SM00220">
    <property type="entry name" value="S_TKc"/>
    <property type="match status" value="1"/>
</dbReference>
<feature type="region of interest" description="Disordered" evidence="6">
    <location>
        <begin position="301"/>
        <end position="330"/>
    </location>
</feature>
<accession>A0A5B8Y7V1</accession>
<evidence type="ECO:0000313" key="8">
    <source>
        <dbReference type="EMBL" id="QDG51262.1"/>
    </source>
</evidence>
<dbReference type="Gene3D" id="1.25.40.10">
    <property type="entry name" value="Tetratricopeptide repeat domain"/>
    <property type="match status" value="3"/>
</dbReference>